<gene>
    <name evidence="3" type="ORF">ZIOFF_036087</name>
</gene>
<organism evidence="3 4">
    <name type="scientific">Zingiber officinale</name>
    <name type="common">Ginger</name>
    <name type="synonym">Amomum zingiber</name>
    <dbReference type="NCBI Taxonomy" id="94328"/>
    <lineage>
        <taxon>Eukaryota</taxon>
        <taxon>Viridiplantae</taxon>
        <taxon>Streptophyta</taxon>
        <taxon>Embryophyta</taxon>
        <taxon>Tracheophyta</taxon>
        <taxon>Spermatophyta</taxon>
        <taxon>Magnoliopsida</taxon>
        <taxon>Liliopsida</taxon>
        <taxon>Zingiberales</taxon>
        <taxon>Zingiberaceae</taxon>
        <taxon>Zingiber</taxon>
    </lineage>
</organism>
<sequence length="527" mass="57330">MWLQRLNRRSRVETFKQEPVPYHRSPSPSRSPSFLHLHGSTIRRNASPSFPSFLRSKVSAGVYLLPPYRNAKAMDSRKPSLYPQLVESDSQLHSPSSSKPYLPTPSPPPSAPPLYPSVDMADTVENLFPDIARDDNDNHTPPPVEETLIRIPGAILHLIDPQRSVELGAGDFSLVRLRQGENTLAVLARVGDGLVQWPLARDEAAVKLDDAHYFFSLHVPPTSVGDQEEDGGSDLLNYGLTFASKGQEGLLMKLDRHLQDYSSFSVQKIDVKGKDLPSADVLDGSVTKGVTAAEGMGPKKQMLEERSAAYWTTLAPNVEEYSSSVAKMIAKGSTQLIKGILWCGDVTVERLKRGEDLLKRRIEPGSKPVEISKDAMKRMKRVKRVTKMSEKVATGILSGVVKVSGFFTSSVVNSKVGKKFFEFLPGEIVLASLDGFGKICDAVEVAGKNVFQTSSVVTTGLVSHRYGDQAAEITHDGLGAAGHAFGTAWAVFKIRKALNPKSAMKPSTLAKSGLKAAAKEVKASKGK</sequence>
<reference evidence="3 4" key="1">
    <citation type="submission" date="2020-08" db="EMBL/GenBank/DDBJ databases">
        <title>Plant Genome Project.</title>
        <authorList>
            <person name="Zhang R.-G."/>
        </authorList>
    </citation>
    <scope>NUCLEOTIDE SEQUENCE [LARGE SCALE GENOMIC DNA]</scope>
    <source>
        <tissue evidence="3">Rhizome</tissue>
    </source>
</reference>
<dbReference type="EMBL" id="JACMSC010000010">
    <property type="protein sequence ID" value="KAG6503763.1"/>
    <property type="molecule type" value="Genomic_DNA"/>
</dbReference>
<name>A0A8J5G9Z4_ZINOF</name>
<evidence type="ECO:0000313" key="3">
    <source>
        <dbReference type="EMBL" id="KAG6503763.1"/>
    </source>
</evidence>
<dbReference type="InterPro" id="IPR009686">
    <property type="entry name" value="Senescence/spartin_C"/>
</dbReference>
<dbReference type="Pfam" id="PF06911">
    <property type="entry name" value="Senescence"/>
    <property type="match status" value="1"/>
</dbReference>
<dbReference type="AlphaFoldDB" id="A0A8J5G9Z4"/>
<feature type="region of interest" description="Disordered" evidence="1">
    <location>
        <begin position="86"/>
        <end position="114"/>
    </location>
</feature>
<comment type="caution">
    <text evidence="3">The sequence shown here is derived from an EMBL/GenBank/DDBJ whole genome shotgun (WGS) entry which is preliminary data.</text>
</comment>
<dbReference type="Proteomes" id="UP000734854">
    <property type="component" value="Unassembled WGS sequence"/>
</dbReference>
<dbReference type="GO" id="GO:0005886">
    <property type="term" value="C:plasma membrane"/>
    <property type="evidence" value="ECO:0007669"/>
    <property type="project" value="TreeGrafter"/>
</dbReference>
<accession>A0A8J5G9Z4</accession>
<dbReference type="InterPro" id="IPR045036">
    <property type="entry name" value="Spartin-like"/>
</dbReference>
<dbReference type="PANTHER" id="PTHR21068">
    <property type="entry name" value="SPARTIN"/>
    <property type="match status" value="1"/>
</dbReference>
<keyword evidence="4" id="KW-1185">Reference proteome</keyword>
<protein>
    <recommendedName>
        <fullName evidence="2">Senescence domain-containing protein</fullName>
    </recommendedName>
</protein>
<feature type="compositionally biased region" description="Pro residues" evidence="1">
    <location>
        <begin position="102"/>
        <end position="114"/>
    </location>
</feature>
<evidence type="ECO:0000259" key="2">
    <source>
        <dbReference type="Pfam" id="PF06911"/>
    </source>
</evidence>
<dbReference type="PANTHER" id="PTHR21068:SF33">
    <property type="entry name" value="OS03G0241900 PROTEIN"/>
    <property type="match status" value="1"/>
</dbReference>
<proteinExistence type="predicted"/>
<feature type="domain" description="Senescence" evidence="2">
    <location>
        <begin position="327"/>
        <end position="512"/>
    </location>
</feature>
<evidence type="ECO:0000313" key="4">
    <source>
        <dbReference type="Proteomes" id="UP000734854"/>
    </source>
</evidence>
<evidence type="ECO:0000256" key="1">
    <source>
        <dbReference type="SAM" id="MobiDB-lite"/>
    </source>
</evidence>